<evidence type="ECO:0000313" key="1">
    <source>
        <dbReference type="EMBL" id="VDO90083.1"/>
    </source>
</evidence>
<evidence type="ECO:0000313" key="2">
    <source>
        <dbReference type="Proteomes" id="UP000269396"/>
    </source>
</evidence>
<dbReference type="EMBL" id="UZAL01004372">
    <property type="protein sequence ID" value="VDO90083.1"/>
    <property type="molecule type" value="Genomic_DNA"/>
</dbReference>
<dbReference type="AlphaFoldDB" id="A0A3P8AFT1"/>
<name>A0A3P8AFT1_9TREM</name>
<sequence length="82" mass="8768">MKYLRWSINNSLGNGTFSFFICSTFKISKVLSNASGVPGIGNGKSLSAFLLRVRFPTGPLVVVVVVEVELVVCEGNCSLVIS</sequence>
<proteinExistence type="predicted"/>
<keyword evidence="2" id="KW-1185">Reference proteome</keyword>
<accession>A0A3P8AFT1</accession>
<organism evidence="1 2">
    <name type="scientific">Schistosoma mattheei</name>
    <dbReference type="NCBI Taxonomy" id="31246"/>
    <lineage>
        <taxon>Eukaryota</taxon>
        <taxon>Metazoa</taxon>
        <taxon>Spiralia</taxon>
        <taxon>Lophotrochozoa</taxon>
        <taxon>Platyhelminthes</taxon>
        <taxon>Trematoda</taxon>
        <taxon>Digenea</taxon>
        <taxon>Strigeidida</taxon>
        <taxon>Schistosomatoidea</taxon>
        <taxon>Schistosomatidae</taxon>
        <taxon>Schistosoma</taxon>
    </lineage>
</organism>
<reference evidence="1 2" key="1">
    <citation type="submission" date="2018-11" db="EMBL/GenBank/DDBJ databases">
        <authorList>
            <consortium name="Pathogen Informatics"/>
        </authorList>
    </citation>
    <scope>NUCLEOTIDE SEQUENCE [LARGE SCALE GENOMIC DNA]</scope>
    <source>
        <strain>Denwood</strain>
        <strain evidence="2">Zambia</strain>
    </source>
</reference>
<dbReference type="Proteomes" id="UP000269396">
    <property type="component" value="Unassembled WGS sequence"/>
</dbReference>
<protein>
    <submittedName>
        <fullName evidence="1">Uncharacterized protein</fullName>
    </submittedName>
</protein>
<gene>
    <name evidence="1" type="ORF">SMTD_LOCUS2864</name>
</gene>